<dbReference type="Proteomes" id="UP000033774">
    <property type="component" value="Unassembled WGS sequence"/>
</dbReference>
<gene>
    <name evidence="1" type="ORF">VZ95_08875</name>
</gene>
<protein>
    <submittedName>
        <fullName evidence="1">Uncharacterized protein</fullName>
    </submittedName>
</protein>
<sequence>MDARRLLGLTPNGTGAPVHIFWRQPEGPVCAILAVDGVEGLRGGFEAEFLPLPRAPLGFQRMFDRLVYDGSGGFLLRLRQNFTPQLSDIPGRRQFLRALTGAARSPFQEGATA</sequence>
<dbReference type="EMBL" id="LAJY01000202">
    <property type="protein sequence ID" value="KJV09844.1"/>
    <property type="molecule type" value="Genomic_DNA"/>
</dbReference>
<dbReference type="OrthoDB" id="9935952at2"/>
<proteinExistence type="predicted"/>
<evidence type="ECO:0000313" key="1">
    <source>
        <dbReference type="EMBL" id="KJV09844.1"/>
    </source>
</evidence>
<reference evidence="1 2" key="1">
    <citation type="submission" date="2015-03" db="EMBL/GenBank/DDBJ databases">
        <title>Draft genome sequence of Elstera litoralis.</title>
        <authorList>
            <person name="Rahalkar M.C."/>
            <person name="Dhakephalkar P.K."/>
            <person name="Pore S.D."/>
            <person name="Arora P."/>
            <person name="Kapse N.G."/>
            <person name="Pandit P.S."/>
        </authorList>
    </citation>
    <scope>NUCLEOTIDE SEQUENCE [LARGE SCALE GENOMIC DNA]</scope>
    <source>
        <strain evidence="1 2">Dia-1</strain>
    </source>
</reference>
<dbReference type="RefSeq" id="WP_045775532.1">
    <property type="nucleotide sequence ID" value="NZ_LAJY01000202.1"/>
</dbReference>
<organism evidence="1 2">
    <name type="scientific">Elstera litoralis</name>
    <dbReference type="NCBI Taxonomy" id="552518"/>
    <lineage>
        <taxon>Bacteria</taxon>
        <taxon>Pseudomonadati</taxon>
        <taxon>Pseudomonadota</taxon>
        <taxon>Alphaproteobacteria</taxon>
        <taxon>Rhodospirillales</taxon>
        <taxon>Rhodospirillaceae</taxon>
        <taxon>Elstera</taxon>
    </lineage>
</organism>
<dbReference type="AlphaFoldDB" id="A0A0F3IW70"/>
<accession>A0A0F3IW70</accession>
<evidence type="ECO:0000313" key="2">
    <source>
        <dbReference type="Proteomes" id="UP000033774"/>
    </source>
</evidence>
<comment type="caution">
    <text evidence="1">The sequence shown here is derived from an EMBL/GenBank/DDBJ whole genome shotgun (WGS) entry which is preliminary data.</text>
</comment>
<name>A0A0F3IW70_9PROT</name>
<keyword evidence="2" id="KW-1185">Reference proteome</keyword>